<evidence type="ECO:0000313" key="3">
    <source>
        <dbReference type="Proteomes" id="UP000676336"/>
    </source>
</evidence>
<dbReference type="Proteomes" id="UP000676336">
    <property type="component" value="Unassembled WGS sequence"/>
</dbReference>
<organism evidence="2 3">
    <name type="scientific">Rotaria magnacalcarata</name>
    <dbReference type="NCBI Taxonomy" id="392030"/>
    <lineage>
        <taxon>Eukaryota</taxon>
        <taxon>Metazoa</taxon>
        <taxon>Spiralia</taxon>
        <taxon>Gnathifera</taxon>
        <taxon>Rotifera</taxon>
        <taxon>Eurotatoria</taxon>
        <taxon>Bdelloidea</taxon>
        <taxon>Philodinida</taxon>
        <taxon>Philodinidae</taxon>
        <taxon>Rotaria</taxon>
    </lineage>
</organism>
<protein>
    <recommendedName>
        <fullName evidence="1">GEVED domain-containing protein</fullName>
    </recommendedName>
</protein>
<evidence type="ECO:0000259" key="1">
    <source>
        <dbReference type="Pfam" id="PF20009"/>
    </source>
</evidence>
<dbReference type="InterPro" id="IPR045474">
    <property type="entry name" value="GEVED"/>
</dbReference>
<accession>A0A8S3BWH8</accession>
<feature type="non-terminal residue" evidence="2">
    <location>
        <position position="1"/>
    </location>
</feature>
<reference evidence="2" key="1">
    <citation type="submission" date="2021-02" db="EMBL/GenBank/DDBJ databases">
        <authorList>
            <person name="Nowell W R."/>
        </authorList>
    </citation>
    <scope>NUCLEOTIDE SEQUENCE</scope>
</reference>
<feature type="domain" description="GEVED" evidence="1">
    <location>
        <begin position="5"/>
        <end position="54"/>
    </location>
</feature>
<comment type="caution">
    <text evidence="2">The sequence shown here is derived from an EMBL/GenBank/DDBJ whole genome shotgun (WGS) entry which is preliminary data.</text>
</comment>
<sequence>HVTETDLRINIPQIDNRYFLSGQHRMRIVLTQDERNRRPCQSSGYGEVRDYTVQIIQKPAY</sequence>
<dbReference type="EMBL" id="CAJOBI010163222">
    <property type="protein sequence ID" value="CAF4859580.1"/>
    <property type="molecule type" value="Genomic_DNA"/>
</dbReference>
<evidence type="ECO:0000313" key="2">
    <source>
        <dbReference type="EMBL" id="CAF4859580.1"/>
    </source>
</evidence>
<proteinExistence type="predicted"/>
<dbReference type="AlphaFoldDB" id="A0A8S3BWH8"/>
<dbReference type="Pfam" id="PF20009">
    <property type="entry name" value="GEVED"/>
    <property type="match status" value="1"/>
</dbReference>
<gene>
    <name evidence="2" type="ORF">SMN809_LOCUS49787</name>
</gene>
<name>A0A8S3BWH8_9BILA</name>